<dbReference type="GO" id="GO:0005886">
    <property type="term" value="C:plasma membrane"/>
    <property type="evidence" value="ECO:0007669"/>
    <property type="project" value="UniProtKB-SubCell"/>
</dbReference>
<sequence>MENTKQFNARTLTLCGLFAALTAIGAFIKIPLPPPLVPFTLQFLFSALAGVLLGAKIGGLSQLIYVLVGLVGIPIFTEGGGFHYILKPTFGYLIGFIVGAYVIGKCMEYLKTVNFKNLFIASLVGLLVVYVLGVIYMYAIYNFYIGNEMGLWSAVWGGAIICAPGDILLCAVTAVVGTKLIPILRKMRAVA</sequence>
<reference evidence="4" key="1">
    <citation type="journal article" date="2023" name="Int. J. Syst. Evol. Microbiol.">
        <title>&lt;i&gt;Holtiella tumoricola&lt;/i&gt; gen. nov. sp. nov., isolated from a human clinical sample.</title>
        <authorList>
            <person name="Allen-Vercoe E."/>
            <person name="Daigneault M.C."/>
            <person name="Vancuren S.J."/>
            <person name="Cochrane K."/>
            <person name="O'Neal L.L."/>
            <person name="Sankaranarayanan K."/>
            <person name="Lawson P.A."/>
        </authorList>
    </citation>
    <scope>NUCLEOTIDE SEQUENCE</scope>
    <source>
        <strain evidence="4">CC70A</strain>
    </source>
</reference>
<proteinExistence type="inferred from homology"/>
<accession>A0AA42DK67</accession>
<keyword evidence="3" id="KW-0812">Transmembrane</keyword>
<dbReference type="InterPro" id="IPR003784">
    <property type="entry name" value="BioY"/>
</dbReference>
<evidence type="ECO:0000256" key="1">
    <source>
        <dbReference type="ARBA" id="ARBA00010692"/>
    </source>
</evidence>
<keyword evidence="3" id="KW-1133">Transmembrane helix</keyword>
<comment type="subcellular location">
    <subcellularLocation>
        <location evidence="2">Cell membrane</location>
        <topology evidence="2">Multi-pass membrane protein</topology>
    </subcellularLocation>
</comment>
<feature type="transmembrane region" description="Helical" evidence="3">
    <location>
        <begin position="12"/>
        <end position="30"/>
    </location>
</feature>
<evidence type="ECO:0000313" key="4">
    <source>
        <dbReference type="EMBL" id="MDA3730362.1"/>
    </source>
</evidence>
<protein>
    <recommendedName>
        <fullName evidence="2">Biotin transporter</fullName>
    </recommendedName>
</protein>
<dbReference type="Gene3D" id="1.10.1760.20">
    <property type="match status" value="1"/>
</dbReference>
<feature type="transmembrane region" description="Helical" evidence="3">
    <location>
        <begin position="62"/>
        <end position="84"/>
    </location>
</feature>
<dbReference type="AlphaFoldDB" id="A0AA42DK67"/>
<keyword evidence="2" id="KW-1003">Cell membrane</keyword>
<feature type="transmembrane region" description="Helical" evidence="3">
    <location>
        <begin position="36"/>
        <end position="55"/>
    </location>
</feature>
<evidence type="ECO:0000256" key="2">
    <source>
        <dbReference type="PIRNR" id="PIRNR016661"/>
    </source>
</evidence>
<name>A0AA42DK67_9FIRM</name>
<dbReference type="PANTHER" id="PTHR34295:SF1">
    <property type="entry name" value="BIOTIN TRANSPORTER BIOY"/>
    <property type="match status" value="1"/>
</dbReference>
<dbReference type="PANTHER" id="PTHR34295">
    <property type="entry name" value="BIOTIN TRANSPORTER BIOY"/>
    <property type="match status" value="1"/>
</dbReference>
<dbReference type="RefSeq" id="WP_053985840.1">
    <property type="nucleotide sequence ID" value="NZ_JAQIFT010000012.1"/>
</dbReference>
<dbReference type="Proteomes" id="UP001169242">
    <property type="component" value="Unassembled WGS sequence"/>
</dbReference>
<dbReference type="EMBL" id="JAQIFT010000012">
    <property type="protein sequence ID" value="MDA3730362.1"/>
    <property type="molecule type" value="Genomic_DNA"/>
</dbReference>
<dbReference type="PIRSF" id="PIRSF016661">
    <property type="entry name" value="BioY"/>
    <property type="match status" value="1"/>
</dbReference>
<gene>
    <name evidence="4" type="ORF">PBV87_02435</name>
</gene>
<dbReference type="GO" id="GO:0015225">
    <property type="term" value="F:biotin transmembrane transporter activity"/>
    <property type="evidence" value="ECO:0007669"/>
    <property type="project" value="UniProtKB-UniRule"/>
</dbReference>
<feature type="transmembrane region" description="Helical" evidence="3">
    <location>
        <begin position="90"/>
        <end position="107"/>
    </location>
</feature>
<feature type="transmembrane region" description="Helical" evidence="3">
    <location>
        <begin position="153"/>
        <end position="178"/>
    </location>
</feature>
<feature type="transmembrane region" description="Helical" evidence="3">
    <location>
        <begin position="119"/>
        <end position="141"/>
    </location>
</feature>
<dbReference type="Pfam" id="PF02632">
    <property type="entry name" value="BioY"/>
    <property type="match status" value="1"/>
</dbReference>
<evidence type="ECO:0000313" key="5">
    <source>
        <dbReference type="Proteomes" id="UP001169242"/>
    </source>
</evidence>
<evidence type="ECO:0000256" key="3">
    <source>
        <dbReference type="SAM" id="Phobius"/>
    </source>
</evidence>
<keyword evidence="2" id="KW-0813">Transport</keyword>
<comment type="caution">
    <text evidence="4">The sequence shown here is derived from an EMBL/GenBank/DDBJ whole genome shotgun (WGS) entry which is preliminary data.</text>
</comment>
<keyword evidence="2 3" id="KW-0472">Membrane</keyword>
<comment type="similarity">
    <text evidence="1 2">Belongs to the BioY family.</text>
</comment>
<organism evidence="4 5">
    <name type="scientific">Holtiella tumoricola</name>
    <dbReference type="NCBI Taxonomy" id="3018743"/>
    <lineage>
        <taxon>Bacteria</taxon>
        <taxon>Bacillati</taxon>
        <taxon>Bacillota</taxon>
        <taxon>Clostridia</taxon>
        <taxon>Lachnospirales</taxon>
        <taxon>Cellulosilyticaceae</taxon>
        <taxon>Holtiella</taxon>
    </lineage>
</organism>
<keyword evidence="5" id="KW-1185">Reference proteome</keyword>